<evidence type="ECO:0000313" key="2">
    <source>
        <dbReference type="EMBL" id="KAK3237877.1"/>
    </source>
</evidence>
<feature type="coiled-coil region" evidence="1">
    <location>
        <begin position="858"/>
        <end position="908"/>
    </location>
</feature>
<proteinExistence type="predicted"/>
<keyword evidence="3" id="KW-1185">Reference proteome</keyword>
<dbReference type="EMBL" id="LGRX02034413">
    <property type="protein sequence ID" value="KAK3237877.1"/>
    <property type="molecule type" value="Genomic_DNA"/>
</dbReference>
<reference evidence="2 3" key="1">
    <citation type="journal article" date="2015" name="Genome Biol. Evol.">
        <title>Comparative Genomics of a Bacterivorous Green Alga Reveals Evolutionary Causalities and Consequences of Phago-Mixotrophic Mode of Nutrition.</title>
        <authorList>
            <person name="Burns J.A."/>
            <person name="Paasch A."/>
            <person name="Narechania A."/>
            <person name="Kim E."/>
        </authorList>
    </citation>
    <scope>NUCLEOTIDE SEQUENCE [LARGE SCALE GENOMIC DNA]</scope>
    <source>
        <strain evidence="2 3">PLY_AMNH</strain>
    </source>
</reference>
<dbReference type="Proteomes" id="UP001190700">
    <property type="component" value="Unassembled WGS sequence"/>
</dbReference>
<organism evidence="2 3">
    <name type="scientific">Cymbomonas tetramitiformis</name>
    <dbReference type="NCBI Taxonomy" id="36881"/>
    <lineage>
        <taxon>Eukaryota</taxon>
        <taxon>Viridiplantae</taxon>
        <taxon>Chlorophyta</taxon>
        <taxon>Pyramimonadophyceae</taxon>
        <taxon>Pyramimonadales</taxon>
        <taxon>Pyramimonadaceae</taxon>
        <taxon>Cymbomonas</taxon>
    </lineage>
</organism>
<accession>A0AAE0ES05</accession>
<keyword evidence="1" id="KW-0175">Coiled coil</keyword>
<dbReference type="AlphaFoldDB" id="A0AAE0ES05"/>
<evidence type="ECO:0000256" key="1">
    <source>
        <dbReference type="SAM" id="Coils"/>
    </source>
</evidence>
<comment type="caution">
    <text evidence="2">The sequence shown here is derived from an EMBL/GenBank/DDBJ whole genome shotgun (WGS) entry which is preliminary data.</text>
</comment>
<sequence length="1021" mass="118296">MTWLHKHLARRNRELNHFGLHGYNLFVPADGLAEMMRRHRVRRGLQGVMCIWRGRAARRPLWDAVEALWLQKRGAGVLGAWRVWARQTGNARRKCWGHIGRRRVKEGMAVIRAWGRVAGERRRDRSMCEAWAARKAAWVTARVLEMWVRRTRLKVHSVHTEEHADKSWNVVCSLRLSHRAVQAWQAVLRVRRRMVRVEQRWGESARARALRQHLRAWAQLMDVLHAADHGANLRFRMKEQMHQLRAFHAWSGALEVAYSMRHVALHHARGMRWRAARRTVRAWHGVRSVEWRLTEGWRLKRQRGAFYAWDVFCGRLRRRDAADATAAVCEAHRHHKLLLNALEVWRRDWLESLLRSQAISTTHTAQTRRAMMLWHASRMNGIQENMLEVTARHNARRMGRRFARSALSEWHERSRLAVARRRCGFKLAHRSQQRWHRVYLAEWRQEMRVARNSRTLKRFVRGGWTAKVTRRALWAWAAYRKRRHRRAAAEATAAVCEQHREGRRTARALEAWRIEMLQMTNWYRSVCNDQLARAQQRRAMAMWRGTLLCRGRAQLLALAAEHIAARALKRRHQHALSEWRRRVQTTASCCQAVADAVHRGLRRRGCAALREWHHAAAAEAARTSAMGLLFWDRWRVRHLRKTFLAWDLYRKVCVLEMLEQGLHIKQRRHALLAWRKALRFASCGRAMARRVSQTASWSLLASAMRVWRGSVPLGDAKRALHYVIGHLADERLICAALSQWAADVHRTRATLQAAADLRERRHQALAAEALAVWSEELRLRQKTRLEMLARAWHHRTVRTFNAWRASTTSRAGRRMWRQVAAEDLREPLREWRAMCGTPEAAPKEVGLDDLRGEMQDLATATSEAIAALRQDSSRLEDEVARGASKPALKRAEANAEHYKAGMQRLLSTIADLALELAALPTTTENGPLIQALMSMQQMIVVGEECLHVSNQTSAGTPISEMGTPYGTPHAIVNTQVNSPENPTRLMADGKEDGVESAMLTYIESQVAQLETQLLFPDNTVQ</sequence>
<gene>
    <name evidence="2" type="ORF">CYMTET_52079</name>
</gene>
<evidence type="ECO:0000313" key="3">
    <source>
        <dbReference type="Proteomes" id="UP001190700"/>
    </source>
</evidence>
<protein>
    <submittedName>
        <fullName evidence="2">Uncharacterized protein</fullName>
    </submittedName>
</protein>
<name>A0AAE0ES05_9CHLO</name>